<dbReference type="Proteomes" id="UP000199095">
    <property type="component" value="Unassembled WGS sequence"/>
</dbReference>
<keyword evidence="4 6" id="KW-1133">Transmembrane helix</keyword>
<dbReference type="PANTHER" id="PTHR21716">
    <property type="entry name" value="TRANSMEMBRANE PROTEIN"/>
    <property type="match status" value="1"/>
</dbReference>
<feature type="transmembrane region" description="Helical" evidence="6">
    <location>
        <begin position="12"/>
        <end position="30"/>
    </location>
</feature>
<name>A0A1I0H6T7_9BACI</name>
<dbReference type="RefSeq" id="WP_093136104.1">
    <property type="nucleotide sequence ID" value="NZ_FOHJ01000008.1"/>
</dbReference>
<accession>A0A1I0H6T7</accession>
<reference evidence="8" key="1">
    <citation type="submission" date="2016-10" db="EMBL/GenBank/DDBJ databases">
        <authorList>
            <person name="Varghese N."/>
            <person name="Submissions S."/>
        </authorList>
    </citation>
    <scope>NUCLEOTIDE SEQUENCE [LARGE SCALE GENOMIC DNA]</scope>
    <source>
        <strain evidence="8">CGMCC 1.3566</strain>
    </source>
</reference>
<feature type="transmembrane region" description="Helical" evidence="6">
    <location>
        <begin position="232"/>
        <end position="251"/>
    </location>
</feature>
<feature type="transmembrane region" description="Helical" evidence="6">
    <location>
        <begin position="289"/>
        <end position="306"/>
    </location>
</feature>
<keyword evidence="3 6" id="KW-0812">Transmembrane</keyword>
<feature type="transmembrane region" description="Helical" evidence="6">
    <location>
        <begin position="66"/>
        <end position="96"/>
    </location>
</feature>
<dbReference type="InterPro" id="IPR014227">
    <property type="entry name" value="YtvI-like"/>
</dbReference>
<dbReference type="STRING" id="237682.SAMN05421676_10877"/>
<dbReference type="OrthoDB" id="9774361at2"/>
<dbReference type="GO" id="GO:0016020">
    <property type="term" value="C:membrane"/>
    <property type="evidence" value="ECO:0007669"/>
    <property type="project" value="UniProtKB-SubCell"/>
</dbReference>
<feature type="transmembrane region" description="Helical" evidence="6">
    <location>
        <begin position="170"/>
        <end position="190"/>
    </location>
</feature>
<evidence type="ECO:0000256" key="2">
    <source>
        <dbReference type="ARBA" id="ARBA00009773"/>
    </source>
</evidence>
<evidence type="ECO:0000256" key="1">
    <source>
        <dbReference type="ARBA" id="ARBA00004141"/>
    </source>
</evidence>
<gene>
    <name evidence="7" type="ORF">SAMN05421676_10877</name>
</gene>
<feature type="transmembrane region" description="Helical" evidence="6">
    <location>
        <begin position="257"/>
        <end position="282"/>
    </location>
</feature>
<dbReference type="AlphaFoldDB" id="A0A1I0H6T7"/>
<feature type="transmembrane region" description="Helical" evidence="6">
    <location>
        <begin position="36"/>
        <end position="54"/>
    </location>
</feature>
<sequence>MLQNVYVQRILRLLLVIGTIIGVCFFFLFLSKYTYPFLFALLFACLMNPFVNYLENKMKVPRPLAVFFVIIVILGIIVSIITVLVVELISGFTYLAKEVPKYFDELITYFQQFITAQVIPIYEQLSSMLDNLDESYRAEIMLQISNMGSSISNTGQQIIRSILTWIPNQIAGIPNLATILIFSLLGTFFISKDWNKLTDMIKKITPNRVAVSTRNVTSGLQQALFGFIRAQFILISITAVIVLTGFLILGIDYAITLALIIGAVDLFPYLGTGLVFVPWILYMFFTGNYFLTIGISIIYGIVIIQRQLMEPKVLSSNIGLDPLATLISLFVGFQILGFLGLILGPVTLVIINTLYQTGVFKEVWEYVKG</sequence>
<dbReference type="Pfam" id="PF01594">
    <property type="entry name" value="AI-2E_transport"/>
    <property type="match status" value="1"/>
</dbReference>
<dbReference type="EMBL" id="FOHJ01000008">
    <property type="protein sequence ID" value="SET79307.1"/>
    <property type="molecule type" value="Genomic_DNA"/>
</dbReference>
<evidence type="ECO:0000256" key="6">
    <source>
        <dbReference type="SAM" id="Phobius"/>
    </source>
</evidence>
<evidence type="ECO:0000256" key="4">
    <source>
        <dbReference type="ARBA" id="ARBA00022989"/>
    </source>
</evidence>
<comment type="subcellular location">
    <subcellularLocation>
        <location evidence="1">Membrane</location>
        <topology evidence="1">Multi-pass membrane protein</topology>
    </subcellularLocation>
</comment>
<dbReference type="NCBIfam" id="TIGR02872">
    <property type="entry name" value="spore_ytvI"/>
    <property type="match status" value="1"/>
</dbReference>
<comment type="similarity">
    <text evidence="2">Belongs to the autoinducer-2 exporter (AI-2E) (TC 2.A.86) family.</text>
</comment>
<protein>
    <submittedName>
        <fullName evidence="7">Sporulation integral membrane protein YtvI</fullName>
    </submittedName>
</protein>
<keyword evidence="5 6" id="KW-0472">Membrane</keyword>
<evidence type="ECO:0000256" key="3">
    <source>
        <dbReference type="ARBA" id="ARBA00022692"/>
    </source>
</evidence>
<evidence type="ECO:0000313" key="8">
    <source>
        <dbReference type="Proteomes" id="UP000199095"/>
    </source>
</evidence>
<keyword evidence="8" id="KW-1185">Reference proteome</keyword>
<evidence type="ECO:0000256" key="5">
    <source>
        <dbReference type="ARBA" id="ARBA00023136"/>
    </source>
</evidence>
<dbReference type="PANTHER" id="PTHR21716:SF68">
    <property type="entry name" value="TRANSPORT PROTEIN YTVI-RELATED"/>
    <property type="match status" value="1"/>
</dbReference>
<organism evidence="7 8">
    <name type="scientific">Salinibacillus kushneri</name>
    <dbReference type="NCBI Taxonomy" id="237682"/>
    <lineage>
        <taxon>Bacteria</taxon>
        <taxon>Bacillati</taxon>
        <taxon>Bacillota</taxon>
        <taxon>Bacilli</taxon>
        <taxon>Bacillales</taxon>
        <taxon>Bacillaceae</taxon>
        <taxon>Salinibacillus</taxon>
    </lineage>
</organism>
<proteinExistence type="inferred from homology"/>
<evidence type="ECO:0000313" key="7">
    <source>
        <dbReference type="EMBL" id="SET79307.1"/>
    </source>
</evidence>
<dbReference type="GO" id="GO:0055085">
    <property type="term" value="P:transmembrane transport"/>
    <property type="evidence" value="ECO:0007669"/>
    <property type="project" value="TreeGrafter"/>
</dbReference>
<feature type="transmembrane region" description="Helical" evidence="6">
    <location>
        <begin position="326"/>
        <end position="351"/>
    </location>
</feature>
<dbReference type="InterPro" id="IPR002549">
    <property type="entry name" value="AI-2E-like"/>
</dbReference>